<dbReference type="NCBIfam" id="NF001911">
    <property type="entry name" value="PRK00685.1"/>
    <property type="match status" value="1"/>
</dbReference>
<dbReference type="EMBL" id="LIBO01000165">
    <property type="protein sequence ID" value="KRO61963.1"/>
    <property type="molecule type" value="Genomic_DNA"/>
</dbReference>
<name>A0A0R2RLK7_9BACT</name>
<dbReference type="Pfam" id="PF13483">
    <property type="entry name" value="Lactamase_B_3"/>
    <property type="match status" value="1"/>
</dbReference>
<dbReference type="PANTHER" id="PTHR43546:SF3">
    <property type="entry name" value="UPF0173 METAL-DEPENDENT HYDROLASE MJ1163"/>
    <property type="match status" value="1"/>
</dbReference>
<dbReference type="Gene3D" id="3.60.15.10">
    <property type="entry name" value="Ribonuclease Z/Hydroxyacylglutathione hydrolase-like"/>
    <property type="match status" value="1"/>
</dbReference>
<sequence length="228" mass="24353">MSVHYLGHSCFHITTPRAKILIDPFLTGNPKAVAKAEDVQCDFILVSHAHADHFGDAVAISKRTGAMIIASYELALFAGSQGAKVHPMGCGGGKDFSFGRVQLTIAHHTSSVDGPGGSVMVGAPVGFLITVEGKVIYFAGDTALTMDMQLLGDRKPIDLALLPIGDNFTMGPEDAAEAVRLLKPKLSVPMHYNTFEMIQVDPEIFVREAGKHGYKVNVLSPGNRLSLP</sequence>
<organism evidence="4 5">
    <name type="scientific">Verrucomicrobia subdivision 6 bacterium BACL9 MAG-120507-bin52</name>
    <dbReference type="NCBI Taxonomy" id="1655590"/>
    <lineage>
        <taxon>Bacteria</taxon>
        <taxon>Pseudomonadati</taxon>
        <taxon>Verrucomicrobiota</taxon>
        <taxon>Verrucomicrobiia</taxon>
        <taxon>Verrucomicrobiales</taxon>
        <taxon>Verrucomicrobia subdivision 6</taxon>
    </lineage>
</organism>
<proteinExistence type="inferred from homology"/>
<evidence type="ECO:0000259" key="3">
    <source>
        <dbReference type="SMART" id="SM00849"/>
    </source>
</evidence>
<dbReference type="PANTHER" id="PTHR43546">
    <property type="entry name" value="UPF0173 METAL-DEPENDENT HYDROLASE MJ1163-RELATED"/>
    <property type="match status" value="1"/>
</dbReference>
<feature type="domain" description="Metallo-beta-lactamase" evidence="3">
    <location>
        <begin position="7"/>
        <end position="191"/>
    </location>
</feature>
<dbReference type="HAMAP" id="MF_00457">
    <property type="entry name" value="UPF0173"/>
    <property type="match status" value="1"/>
</dbReference>
<dbReference type="GO" id="GO:0016787">
    <property type="term" value="F:hydrolase activity"/>
    <property type="evidence" value="ECO:0007669"/>
    <property type="project" value="UniProtKB-UniRule"/>
</dbReference>
<dbReference type="SMART" id="SM00849">
    <property type="entry name" value="Lactamase_B"/>
    <property type="match status" value="1"/>
</dbReference>
<evidence type="ECO:0000256" key="2">
    <source>
        <dbReference type="HAMAP-Rule" id="MF_00457"/>
    </source>
</evidence>
<comment type="similarity">
    <text evidence="2">Belongs to the UPF0173 family.</text>
</comment>
<dbReference type="Proteomes" id="UP000051269">
    <property type="component" value="Unassembled WGS sequence"/>
</dbReference>
<gene>
    <name evidence="4" type="ORF">ABR82_09045</name>
</gene>
<evidence type="ECO:0000256" key="1">
    <source>
        <dbReference type="ARBA" id="ARBA00022801"/>
    </source>
</evidence>
<accession>A0A0R2RLK7</accession>
<dbReference type="InterPro" id="IPR022877">
    <property type="entry name" value="UPF0173"/>
</dbReference>
<dbReference type="InterPro" id="IPR001279">
    <property type="entry name" value="Metallo-B-lactamas"/>
</dbReference>
<protein>
    <recommendedName>
        <fullName evidence="2">UPF0173 metal-dependent hydrolase ABR82_09045</fullName>
    </recommendedName>
</protein>
<comment type="caution">
    <text evidence="4">The sequence shown here is derived from an EMBL/GenBank/DDBJ whole genome shotgun (WGS) entry which is preliminary data.</text>
</comment>
<reference evidence="4 5" key="1">
    <citation type="submission" date="2015-10" db="EMBL/GenBank/DDBJ databases">
        <title>Metagenome-Assembled Genomes uncover a global brackish microbiome.</title>
        <authorList>
            <person name="Hugerth L.W."/>
            <person name="Larsson J."/>
            <person name="Alneberg J."/>
            <person name="Lindh M.V."/>
            <person name="Legrand C."/>
            <person name="Pinhassi J."/>
            <person name="Andersson A.F."/>
        </authorList>
    </citation>
    <scope>NUCLEOTIDE SEQUENCE [LARGE SCALE GENOMIC DNA]</scope>
    <source>
        <strain evidence="4">BACL18 MAG-120507-bin52</strain>
    </source>
</reference>
<evidence type="ECO:0000313" key="5">
    <source>
        <dbReference type="Proteomes" id="UP000051269"/>
    </source>
</evidence>
<dbReference type="SUPFAM" id="SSF56281">
    <property type="entry name" value="Metallo-hydrolase/oxidoreductase"/>
    <property type="match status" value="1"/>
</dbReference>
<evidence type="ECO:0000313" key="4">
    <source>
        <dbReference type="EMBL" id="KRO61963.1"/>
    </source>
</evidence>
<dbReference type="InterPro" id="IPR050114">
    <property type="entry name" value="UPF0173_UPF0282_UlaG_hydrolase"/>
</dbReference>
<dbReference type="AlphaFoldDB" id="A0A0R2RLK7"/>
<dbReference type="InterPro" id="IPR036866">
    <property type="entry name" value="RibonucZ/Hydroxyglut_hydro"/>
</dbReference>
<keyword evidence="1 2" id="KW-0378">Hydrolase</keyword>